<dbReference type="EMBL" id="CP073041">
    <property type="protein sequence ID" value="UXE58934.1"/>
    <property type="molecule type" value="Genomic_DNA"/>
</dbReference>
<evidence type="ECO:0000256" key="3">
    <source>
        <dbReference type="PROSITE-ProRule" id="PRU00221"/>
    </source>
</evidence>
<evidence type="ECO:0000256" key="2">
    <source>
        <dbReference type="ARBA" id="ARBA00022737"/>
    </source>
</evidence>
<dbReference type="AlphaFoldDB" id="A0A977KSH7"/>
<feature type="repeat" description="WD" evidence="3">
    <location>
        <begin position="312"/>
        <end position="344"/>
    </location>
</feature>
<dbReference type="PROSITE" id="PS50082">
    <property type="entry name" value="WD_REPEATS_2"/>
    <property type="match status" value="3"/>
</dbReference>
<accession>A0A977KSH7</accession>
<dbReference type="InterPro" id="IPR001680">
    <property type="entry name" value="WD40_rpt"/>
</dbReference>
<feature type="repeat" description="WD" evidence="3">
    <location>
        <begin position="60"/>
        <end position="92"/>
    </location>
</feature>
<name>A0A977KSH7_9CYAN</name>
<evidence type="ECO:0000313" key="4">
    <source>
        <dbReference type="EMBL" id="UXE58934.1"/>
    </source>
</evidence>
<keyword evidence="2" id="KW-0677">Repeat</keyword>
<gene>
    <name evidence="4" type="ORF">KA717_23405</name>
</gene>
<dbReference type="Proteomes" id="UP001065613">
    <property type="component" value="Chromosome"/>
</dbReference>
<evidence type="ECO:0000256" key="1">
    <source>
        <dbReference type="ARBA" id="ARBA00022574"/>
    </source>
</evidence>
<sequence>MKTKTAIDFQLRWQGQLSDYVTAITHSPDGKLWAAASGAGEVSLFSATTFEEIIHQGKTEQSVDCLAFSQDSNLLAIAGQNGQLQIWKINNGLPELMTTLEYPKIWIDRLVWNPSQNQLAYSLGKRIHVWDATSQKIVISRNFEASSVLALDWRRDGRYLAIAGYQGMQVWDTLNWEAEPTVLEIPSASVAITWSFDGKYLASGNLDSTLTIYEWGNPNPWLMQGFLGKVQQLAWCQVPSQGYPLLAVSSGEEIVICRREQDDFVGWSSQITGHSEKVTAIAFQPQKTLLASAGQDGRVHLWHRGKQLIQSLKGISQGFSCLSWHPRGEQLIAGGENGEILIWSQTKRGQGFNHTP</sequence>
<organism evidence="4">
    <name type="scientific">Woronichinia naegeliana WA131</name>
    <dbReference type="NCBI Taxonomy" id="2824559"/>
    <lineage>
        <taxon>Bacteria</taxon>
        <taxon>Bacillati</taxon>
        <taxon>Cyanobacteriota</taxon>
        <taxon>Cyanophyceae</taxon>
        <taxon>Synechococcales</taxon>
        <taxon>Coelosphaeriaceae</taxon>
        <taxon>Woronichinia</taxon>
    </lineage>
</organism>
<dbReference type="Pfam" id="PF00400">
    <property type="entry name" value="WD40"/>
    <property type="match status" value="4"/>
</dbReference>
<dbReference type="PROSITE" id="PS50294">
    <property type="entry name" value="WD_REPEATS_REGION"/>
    <property type="match status" value="1"/>
</dbReference>
<proteinExistence type="predicted"/>
<dbReference type="InterPro" id="IPR036322">
    <property type="entry name" value="WD40_repeat_dom_sf"/>
</dbReference>
<keyword evidence="1 3" id="KW-0853">WD repeat</keyword>
<dbReference type="InterPro" id="IPR015943">
    <property type="entry name" value="WD40/YVTN_repeat-like_dom_sf"/>
</dbReference>
<dbReference type="Gene3D" id="2.130.10.10">
    <property type="entry name" value="YVTN repeat-like/Quinoprotein amine dehydrogenase"/>
    <property type="match status" value="3"/>
</dbReference>
<dbReference type="InterPro" id="IPR051179">
    <property type="entry name" value="WD_repeat_multifunction"/>
</dbReference>
<reference evidence="4" key="1">
    <citation type="submission" date="2021-04" db="EMBL/GenBank/DDBJ databases">
        <title>Genome sequence of Woronichinia naegeliana from Washington state freshwater lake bloom.</title>
        <authorList>
            <person name="Dreher T.W."/>
        </authorList>
    </citation>
    <scope>NUCLEOTIDE SEQUENCE</scope>
    <source>
        <strain evidence="4">WA131</strain>
    </source>
</reference>
<dbReference type="SMART" id="SM00320">
    <property type="entry name" value="WD40"/>
    <property type="match status" value="7"/>
</dbReference>
<dbReference type="PANTHER" id="PTHR19857">
    <property type="entry name" value="MITOCHONDRIAL DIVISION PROTEIN 1-RELATED"/>
    <property type="match status" value="1"/>
</dbReference>
<feature type="repeat" description="WD" evidence="3">
    <location>
        <begin position="271"/>
        <end position="302"/>
    </location>
</feature>
<dbReference type="SUPFAM" id="SSF50978">
    <property type="entry name" value="WD40 repeat-like"/>
    <property type="match status" value="1"/>
</dbReference>
<dbReference type="PANTHER" id="PTHR19857:SF8">
    <property type="entry name" value="ANGIO-ASSOCIATED MIGRATORY CELL PROTEIN"/>
    <property type="match status" value="1"/>
</dbReference>
<protein>
    <submittedName>
        <fullName evidence="4">Uncharacterized protein</fullName>
    </submittedName>
</protein>
<dbReference type="KEGG" id="wna:KA717_23405"/>